<keyword evidence="3" id="KW-1185">Reference proteome</keyword>
<sequence length="60" mass="6490">MTKDITDSPFKEPPTLGAENRSEENMENQTAVGDIEKTVPSEEIGKGGSMYLASLMTAEL</sequence>
<dbReference type="AlphaFoldDB" id="A0A9D4B2F2"/>
<feature type="region of interest" description="Disordered" evidence="1">
    <location>
        <begin position="1"/>
        <end position="47"/>
    </location>
</feature>
<organism evidence="2 3">
    <name type="scientific">Mauremys mutica</name>
    <name type="common">yellowpond turtle</name>
    <dbReference type="NCBI Taxonomy" id="74926"/>
    <lineage>
        <taxon>Eukaryota</taxon>
        <taxon>Metazoa</taxon>
        <taxon>Chordata</taxon>
        <taxon>Craniata</taxon>
        <taxon>Vertebrata</taxon>
        <taxon>Euteleostomi</taxon>
        <taxon>Archelosauria</taxon>
        <taxon>Testudinata</taxon>
        <taxon>Testudines</taxon>
        <taxon>Cryptodira</taxon>
        <taxon>Durocryptodira</taxon>
        <taxon>Testudinoidea</taxon>
        <taxon>Geoemydidae</taxon>
        <taxon>Geoemydinae</taxon>
        <taxon>Mauremys</taxon>
    </lineage>
</organism>
<protein>
    <submittedName>
        <fullName evidence="2">Uncharacterized protein</fullName>
    </submittedName>
</protein>
<evidence type="ECO:0000313" key="3">
    <source>
        <dbReference type="Proteomes" id="UP000827986"/>
    </source>
</evidence>
<evidence type="ECO:0000313" key="2">
    <source>
        <dbReference type="EMBL" id="KAH1178154.1"/>
    </source>
</evidence>
<comment type="caution">
    <text evidence="2">The sequence shown here is derived from an EMBL/GenBank/DDBJ whole genome shotgun (WGS) entry which is preliminary data.</text>
</comment>
<reference evidence="2" key="1">
    <citation type="submission" date="2021-09" db="EMBL/GenBank/DDBJ databases">
        <title>The genome of Mauremys mutica provides insights into the evolution of semi-aquatic lifestyle.</title>
        <authorList>
            <person name="Gong S."/>
            <person name="Gao Y."/>
        </authorList>
    </citation>
    <scope>NUCLEOTIDE SEQUENCE</scope>
    <source>
        <strain evidence="2">MM-2020</strain>
        <tissue evidence="2">Muscle</tissue>
    </source>
</reference>
<accession>A0A9D4B2F2</accession>
<gene>
    <name evidence="2" type="ORF">KIL84_011856</name>
</gene>
<feature type="compositionally biased region" description="Basic and acidic residues" evidence="1">
    <location>
        <begin position="1"/>
        <end position="10"/>
    </location>
</feature>
<evidence type="ECO:0000256" key="1">
    <source>
        <dbReference type="SAM" id="MobiDB-lite"/>
    </source>
</evidence>
<dbReference type="EMBL" id="JAHDVG010000474">
    <property type="protein sequence ID" value="KAH1178154.1"/>
    <property type="molecule type" value="Genomic_DNA"/>
</dbReference>
<name>A0A9D4B2F2_9SAUR</name>
<feature type="compositionally biased region" description="Basic and acidic residues" evidence="1">
    <location>
        <begin position="34"/>
        <end position="45"/>
    </location>
</feature>
<dbReference type="Proteomes" id="UP000827986">
    <property type="component" value="Unassembled WGS sequence"/>
</dbReference>
<proteinExistence type="predicted"/>